<reference evidence="6" key="3">
    <citation type="submission" date="2025-09" db="UniProtKB">
        <authorList>
            <consortium name="Ensembl"/>
        </authorList>
    </citation>
    <scope>IDENTIFICATION</scope>
</reference>
<dbReference type="GO" id="GO:0003779">
    <property type="term" value="F:actin binding"/>
    <property type="evidence" value="ECO:0007669"/>
    <property type="project" value="TreeGrafter"/>
</dbReference>
<proteinExistence type="inferred from homology"/>
<dbReference type="SUPFAM" id="SSF50044">
    <property type="entry name" value="SH3-domain"/>
    <property type="match status" value="1"/>
</dbReference>
<dbReference type="InterPro" id="IPR033928">
    <property type="entry name" value="EPS8_PTB"/>
</dbReference>
<dbReference type="HOGENOM" id="CLU_014510_0_0_1"/>
<dbReference type="FunCoup" id="H2SWM4">
    <property type="interactions" value="504"/>
</dbReference>
<dbReference type="Ensembl" id="ENSTRUT00000016885.3">
    <property type="protein sequence ID" value="ENSTRUP00000016812.2"/>
    <property type="gene ID" value="ENSTRUG00000006845.3"/>
</dbReference>
<dbReference type="PANTHER" id="PTHR12287">
    <property type="entry name" value="EPIDERMAL GROWTH FACTOR RECEPTOR KINASE SUBSTRATE EPS8-RELATED PROTEIN"/>
    <property type="match status" value="1"/>
</dbReference>
<dbReference type="Gene3D" id="2.30.30.40">
    <property type="entry name" value="SH3 Domains"/>
    <property type="match status" value="1"/>
</dbReference>
<evidence type="ECO:0000259" key="5">
    <source>
        <dbReference type="PROSITE" id="PS50002"/>
    </source>
</evidence>
<reference evidence="6" key="2">
    <citation type="submission" date="2025-08" db="UniProtKB">
        <authorList>
            <consortium name="Ensembl"/>
        </authorList>
    </citation>
    <scope>IDENTIFICATION</scope>
</reference>
<feature type="compositionally biased region" description="Polar residues" evidence="4">
    <location>
        <begin position="558"/>
        <end position="569"/>
    </location>
</feature>
<evidence type="ECO:0000313" key="6">
    <source>
        <dbReference type="Ensembl" id="ENSTRUP00000016812.2"/>
    </source>
</evidence>
<dbReference type="GeneTree" id="ENSGT00940000158169"/>
<dbReference type="Gene3D" id="1.10.150.50">
    <property type="entry name" value="Transcription Factor, Ets-1"/>
    <property type="match status" value="1"/>
</dbReference>
<sequence length="654" mass="74872">MFRQSRPFSYSPSFRGFSQEDYPQQRRPTHHDDFRGAPVQRNGMFRPNGKSIYRQRKDYSETLSRESETHFRVEHLLTCELDGQELKTLDNCMSKLKRLDGKGRLWPQQMIMEVHRGYLVLSDIETKVELEAIPLRWVLEAKAVLDSCAYNSVLIITVDERNKRSPQVYMFQCEETGAEVIKADLDKVIDYRSGPTRNEDIVEPAKAQPDIKINLENIIGKHFRQPESFIMPQEKNPPLDFPPPQWREPDMLPPPRPYSPQDYFTRSLDVQDPRRSPEAPALVHLDANNNTEIFNHVLDDVETFMDKVSMASSAQEKSQKKKGFMKKKKKAAPVLNLPPPEEYIFFLQKVKYGFNLLAQLEGVLTNPSSSDFVHVLFSILAMTVPRYPAELPPSVVSPPLTDGALQLLSVTTSNEEKQLWGSLGDSWNISRSRWPEDIPPYIPQFYDGWQPPTPAPPPYQNHSPEQFSRSNSRIFPSGQPEYEQPVRDEPWNSQPPRSSEPPMYARAIYDFTARNSQELTVTKGDMVQVVKMSNNWWLIRNNRGEEGNVPRNVVELTRSSSPPGDQQWNPGGPVPLDTNSRPQEVKAWLEYKGFSRITVNTLGVLTGKLLLGMTKEEIRTVCPEEGSKVFFQLQAVKSAMALAGEQTGMFGRRY</sequence>
<dbReference type="GO" id="GO:0031982">
    <property type="term" value="C:vesicle"/>
    <property type="evidence" value="ECO:0007669"/>
    <property type="project" value="TreeGrafter"/>
</dbReference>
<evidence type="ECO:0000256" key="4">
    <source>
        <dbReference type="SAM" id="MobiDB-lite"/>
    </source>
</evidence>
<dbReference type="Gene3D" id="2.30.29.30">
    <property type="entry name" value="Pleckstrin-homology domain (PH domain)/Phosphotyrosine-binding domain (PTB)"/>
    <property type="match status" value="1"/>
</dbReference>
<dbReference type="CTD" id="393332"/>
<dbReference type="SUPFAM" id="SSF47769">
    <property type="entry name" value="SAM/Pointed domain"/>
    <property type="match status" value="1"/>
</dbReference>
<feature type="region of interest" description="Disordered" evidence="4">
    <location>
        <begin position="445"/>
        <end position="502"/>
    </location>
</feature>
<dbReference type="Pfam" id="PF22975">
    <property type="entry name" value="EPS8_2nd"/>
    <property type="match status" value="1"/>
</dbReference>
<dbReference type="InterPro" id="IPR011993">
    <property type="entry name" value="PH-like_dom_sf"/>
</dbReference>
<feature type="region of interest" description="Disordered" evidence="4">
    <location>
        <begin position="1"/>
        <end position="47"/>
    </location>
</feature>
<dbReference type="OrthoDB" id="4680325at2759"/>
<dbReference type="CDD" id="cd01210">
    <property type="entry name" value="PTB_EPS8"/>
    <property type="match status" value="1"/>
</dbReference>
<dbReference type="Pfam" id="PF00018">
    <property type="entry name" value="SH3_1"/>
    <property type="match status" value="1"/>
</dbReference>
<dbReference type="STRING" id="31033.ENSTRUP00000016812"/>
<evidence type="ECO:0000313" key="7">
    <source>
        <dbReference type="Proteomes" id="UP000005226"/>
    </source>
</evidence>
<dbReference type="Pfam" id="PF08416">
    <property type="entry name" value="PTB"/>
    <property type="match status" value="1"/>
</dbReference>
<dbReference type="InterPro" id="IPR013625">
    <property type="entry name" value="PTB"/>
</dbReference>
<dbReference type="GO" id="GO:1900029">
    <property type="term" value="P:positive regulation of ruffle assembly"/>
    <property type="evidence" value="ECO:0007669"/>
    <property type="project" value="TreeGrafter"/>
</dbReference>
<evidence type="ECO:0000256" key="3">
    <source>
        <dbReference type="PROSITE-ProRule" id="PRU00192"/>
    </source>
</evidence>
<dbReference type="AlphaFoldDB" id="H2SWM4"/>
<dbReference type="InParanoid" id="H2SWM4"/>
<dbReference type="Proteomes" id="UP000005226">
    <property type="component" value="Chromosome 3"/>
</dbReference>
<feature type="region of interest" description="Disordered" evidence="4">
    <location>
        <begin position="558"/>
        <end position="578"/>
    </location>
</feature>
<protein>
    <submittedName>
        <fullName evidence="6">EPS8 signaling adaptor L3b</fullName>
    </submittedName>
</protein>
<feature type="compositionally biased region" description="Polar residues" evidence="4">
    <location>
        <begin position="1"/>
        <end position="12"/>
    </location>
</feature>
<dbReference type="SUPFAM" id="SSF50729">
    <property type="entry name" value="PH domain-like"/>
    <property type="match status" value="1"/>
</dbReference>
<dbReference type="KEGG" id="tru:101074624"/>
<comment type="similarity">
    <text evidence="1">Belongs to the EPS8 family.</text>
</comment>
<dbReference type="PROSITE" id="PS50002">
    <property type="entry name" value="SH3"/>
    <property type="match status" value="1"/>
</dbReference>
<dbReference type="RefSeq" id="XP_011620262.1">
    <property type="nucleotide sequence ID" value="XM_011621960.2"/>
</dbReference>
<dbReference type="GO" id="GO:0035023">
    <property type="term" value="P:regulation of Rho protein signal transduction"/>
    <property type="evidence" value="ECO:0007669"/>
    <property type="project" value="TreeGrafter"/>
</dbReference>
<dbReference type="PANTHER" id="PTHR12287:SF22">
    <property type="entry name" value="EPIDERMAL GROWTH FACTOR RECEPTOR KINASE SUBSTRATE 8-LIKE PROTEIN 3"/>
    <property type="match status" value="1"/>
</dbReference>
<dbReference type="GeneID" id="101074624"/>
<dbReference type="OMA" id="HARNPRE"/>
<dbReference type="InterPro" id="IPR055093">
    <property type="entry name" value="EPS8_2nd"/>
</dbReference>
<dbReference type="SMART" id="SM00326">
    <property type="entry name" value="SH3"/>
    <property type="match status" value="1"/>
</dbReference>
<dbReference type="InterPro" id="IPR036028">
    <property type="entry name" value="SH3-like_dom_sf"/>
</dbReference>
<keyword evidence="2 3" id="KW-0728">SH3 domain</keyword>
<dbReference type="GO" id="GO:0032587">
    <property type="term" value="C:ruffle membrane"/>
    <property type="evidence" value="ECO:0007669"/>
    <property type="project" value="TreeGrafter"/>
</dbReference>
<feature type="domain" description="SH3" evidence="5">
    <location>
        <begin position="500"/>
        <end position="559"/>
    </location>
</feature>
<accession>H2SWM2</accession>
<evidence type="ECO:0000256" key="2">
    <source>
        <dbReference type="ARBA" id="ARBA00022443"/>
    </source>
</evidence>
<organism evidence="6 7">
    <name type="scientific">Takifugu rubripes</name>
    <name type="common">Japanese pufferfish</name>
    <name type="synonym">Fugu rubripes</name>
    <dbReference type="NCBI Taxonomy" id="31033"/>
    <lineage>
        <taxon>Eukaryota</taxon>
        <taxon>Metazoa</taxon>
        <taxon>Chordata</taxon>
        <taxon>Craniata</taxon>
        <taxon>Vertebrata</taxon>
        <taxon>Euteleostomi</taxon>
        <taxon>Actinopterygii</taxon>
        <taxon>Neopterygii</taxon>
        <taxon>Teleostei</taxon>
        <taxon>Neoteleostei</taxon>
        <taxon>Acanthomorphata</taxon>
        <taxon>Eupercaria</taxon>
        <taxon>Tetraodontiformes</taxon>
        <taxon>Tetradontoidea</taxon>
        <taxon>Tetraodontidae</taxon>
        <taxon>Takifugu</taxon>
    </lineage>
</organism>
<dbReference type="InterPro" id="IPR039801">
    <property type="entry name" value="EPS8-like"/>
</dbReference>
<reference evidence="6 7" key="1">
    <citation type="journal article" date="2011" name="Genome Biol. Evol.">
        <title>Integration of the genetic map and genome assembly of fugu facilitates insights into distinct features of genome evolution in teleosts and mammals.</title>
        <authorList>
            <person name="Kai W."/>
            <person name="Kikuchi K."/>
            <person name="Tohari S."/>
            <person name="Chew A.K."/>
            <person name="Tay A."/>
            <person name="Fujiwara A."/>
            <person name="Hosoya S."/>
            <person name="Suetake H."/>
            <person name="Naruse K."/>
            <person name="Brenner S."/>
            <person name="Suzuki Y."/>
            <person name="Venkatesh B."/>
        </authorList>
    </citation>
    <scope>NUCLEOTIDE SEQUENCE [LARGE SCALE GENOMIC DNA]</scope>
</reference>
<gene>
    <name evidence="6" type="primary">eps8l3b</name>
</gene>
<keyword evidence="7" id="KW-1185">Reference proteome</keyword>
<dbReference type="InterPro" id="IPR013761">
    <property type="entry name" value="SAM/pointed_sf"/>
</dbReference>
<dbReference type="InterPro" id="IPR001452">
    <property type="entry name" value="SH3_domain"/>
</dbReference>
<dbReference type="Pfam" id="PF18016">
    <property type="entry name" value="SAM_3"/>
    <property type="match status" value="1"/>
</dbReference>
<accession>H2SWM4</accession>
<dbReference type="InterPro" id="IPR041418">
    <property type="entry name" value="SAM_3"/>
</dbReference>
<evidence type="ECO:0000256" key="1">
    <source>
        <dbReference type="ARBA" id="ARBA00006197"/>
    </source>
</evidence>
<dbReference type="GO" id="GO:0007266">
    <property type="term" value="P:Rho protein signal transduction"/>
    <property type="evidence" value="ECO:0007669"/>
    <property type="project" value="TreeGrafter"/>
</dbReference>
<name>H2SWM4_TAKRU</name>
<feature type="compositionally biased region" description="Polar residues" evidence="4">
    <location>
        <begin position="460"/>
        <end position="474"/>
    </location>
</feature>